<accession>A0A8S0W0P0</accession>
<proteinExistence type="predicted"/>
<gene>
    <name evidence="1" type="ORF">AAE3_LOCUS667</name>
</gene>
<dbReference type="Proteomes" id="UP000467700">
    <property type="component" value="Unassembled WGS sequence"/>
</dbReference>
<reference evidence="1 2" key="1">
    <citation type="submission" date="2020-01" db="EMBL/GenBank/DDBJ databases">
        <authorList>
            <person name="Gupta K D."/>
        </authorList>
    </citation>
    <scope>NUCLEOTIDE SEQUENCE [LARGE SCALE GENOMIC DNA]</scope>
</reference>
<keyword evidence="2" id="KW-1185">Reference proteome</keyword>
<dbReference type="EMBL" id="CACVBS010000001">
    <property type="protein sequence ID" value="CAA7257381.1"/>
    <property type="molecule type" value="Genomic_DNA"/>
</dbReference>
<evidence type="ECO:0000313" key="2">
    <source>
        <dbReference type="Proteomes" id="UP000467700"/>
    </source>
</evidence>
<protein>
    <submittedName>
        <fullName evidence="1">Uncharacterized protein</fullName>
    </submittedName>
</protein>
<evidence type="ECO:0000313" key="1">
    <source>
        <dbReference type="EMBL" id="CAA7257381.1"/>
    </source>
</evidence>
<organism evidence="1 2">
    <name type="scientific">Cyclocybe aegerita</name>
    <name type="common">Black poplar mushroom</name>
    <name type="synonym">Agrocybe aegerita</name>
    <dbReference type="NCBI Taxonomy" id="1973307"/>
    <lineage>
        <taxon>Eukaryota</taxon>
        <taxon>Fungi</taxon>
        <taxon>Dikarya</taxon>
        <taxon>Basidiomycota</taxon>
        <taxon>Agaricomycotina</taxon>
        <taxon>Agaricomycetes</taxon>
        <taxon>Agaricomycetidae</taxon>
        <taxon>Agaricales</taxon>
        <taxon>Agaricineae</taxon>
        <taxon>Bolbitiaceae</taxon>
        <taxon>Cyclocybe</taxon>
    </lineage>
</organism>
<name>A0A8S0W0P0_CYCAE</name>
<dbReference type="AlphaFoldDB" id="A0A8S0W0P0"/>
<comment type="caution">
    <text evidence="1">The sequence shown here is derived from an EMBL/GenBank/DDBJ whole genome shotgun (WGS) entry which is preliminary data.</text>
</comment>
<sequence length="189" mass="21658">MLFLTLNKKIAGNRMKFNERLVRLAVLLPERLEVPGARNSSAILAKFRVPPLYKSKHRKGKVMDLVVFGFPISKNYLLQFADAHNIQLNSQDAFQRSLAAYIHMGLEVEKHFDARLVDVWDRDDGSGDNAHFSVAIASNRTRRHLSRMRTYRYLEALAEFLGLDPEGAGWMYPERDNIVELIREGSTVV</sequence>